<evidence type="ECO:0000256" key="8">
    <source>
        <dbReference type="ARBA" id="ARBA00022741"/>
    </source>
</evidence>
<evidence type="ECO:0000256" key="10">
    <source>
        <dbReference type="ARBA" id="ARBA00022840"/>
    </source>
</evidence>
<evidence type="ECO:0000256" key="5">
    <source>
        <dbReference type="ARBA" id="ARBA00022531"/>
    </source>
</evidence>
<dbReference type="PANTHER" id="PTHR10285">
    <property type="entry name" value="URIDINE KINASE"/>
    <property type="match status" value="1"/>
</dbReference>
<feature type="domain" description="Phosphoribulokinase/uridine kinase" evidence="13">
    <location>
        <begin position="140"/>
        <end position="329"/>
    </location>
</feature>
<keyword evidence="6" id="KW-0113">Calvin cycle</keyword>
<dbReference type="GO" id="GO:0008974">
    <property type="term" value="F:phosphoribulokinase activity"/>
    <property type="evidence" value="ECO:0007669"/>
    <property type="project" value="UniProtKB-EC"/>
</dbReference>
<proteinExistence type="evidence at transcript level"/>
<dbReference type="PRINTS" id="PR00478">
    <property type="entry name" value="PHRIBLKINASE"/>
</dbReference>
<reference evidence="14" key="1">
    <citation type="journal article" date="2003" name="Proc. Natl. Acad. Sci. U.S.A.">
        <title>Lateral gene transfer and the evolution of plastid-targeted proteins in the secondary plastid-containing alga Bigelowiella natans.</title>
        <authorList>
            <person name="Archibald J.M."/>
            <person name="Rogers M.B."/>
            <person name="Toop M."/>
            <person name="Ishida K."/>
            <person name="Keeling P.J."/>
        </authorList>
    </citation>
    <scope>NUCLEOTIDE SEQUENCE</scope>
    <source>
        <strain evidence="14">CCMP 621</strain>
    </source>
</reference>
<dbReference type="NCBIfam" id="NF005655">
    <property type="entry name" value="PRK07429.1"/>
    <property type="match status" value="1"/>
</dbReference>
<dbReference type="EC" id="2.7.1.19" evidence="3"/>
<comment type="similarity">
    <text evidence="2">Belongs to the phosphoribulokinase family.</text>
</comment>
<dbReference type="CDD" id="cd02026">
    <property type="entry name" value="PRK"/>
    <property type="match status" value="1"/>
</dbReference>
<evidence type="ECO:0000256" key="2">
    <source>
        <dbReference type="ARBA" id="ARBA00009719"/>
    </source>
</evidence>
<dbReference type="GO" id="GO:0005524">
    <property type="term" value="F:ATP binding"/>
    <property type="evidence" value="ECO:0007669"/>
    <property type="project" value="UniProtKB-KW"/>
</dbReference>
<dbReference type="EMBL" id="AY267695">
    <property type="protein sequence ID" value="AAP79209.1"/>
    <property type="molecule type" value="mRNA"/>
</dbReference>
<evidence type="ECO:0000256" key="12">
    <source>
        <dbReference type="ARBA" id="ARBA00047663"/>
    </source>
</evidence>
<evidence type="ECO:0000256" key="11">
    <source>
        <dbReference type="ARBA" id="ARBA00031382"/>
    </source>
</evidence>
<keyword evidence="5" id="KW-0602">Photosynthesis</keyword>
<evidence type="ECO:0000256" key="6">
    <source>
        <dbReference type="ARBA" id="ARBA00022567"/>
    </source>
</evidence>
<evidence type="ECO:0000256" key="1">
    <source>
        <dbReference type="ARBA" id="ARBA00005215"/>
    </source>
</evidence>
<protein>
    <recommendedName>
        <fullName evidence="4">Phosphoribulokinase, chloroplastic</fullName>
        <ecNumber evidence="3">2.7.1.19</ecNumber>
    </recommendedName>
    <alternativeName>
        <fullName evidence="11">Phosphopentokinase</fullName>
    </alternativeName>
</protein>
<keyword evidence="7" id="KW-0808">Transferase</keyword>
<dbReference type="Gene3D" id="3.40.50.300">
    <property type="entry name" value="P-loop containing nucleotide triphosphate hydrolases"/>
    <property type="match status" value="1"/>
</dbReference>
<keyword evidence="9 14" id="KW-0418">Kinase</keyword>
<name>Q7XYI6_BIGNA</name>
<comment type="catalytic activity">
    <reaction evidence="12">
        <text>D-ribulose 5-phosphate + ATP = D-ribulose 1,5-bisphosphate + ADP + H(+)</text>
        <dbReference type="Rhea" id="RHEA:19365"/>
        <dbReference type="ChEBI" id="CHEBI:15378"/>
        <dbReference type="ChEBI" id="CHEBI:30616"/>
        <dbReference type="ChEBI" id="CHEBI:57870"/>
        <dbReference type="ChEBI" id="CHEBI:58121"/>
        <dbReference type="ChEBI" id="CHEBI:456216"/>
        <dbReference type="EC" id="2.7.1.19"/>
    </reaction>
</comment>
<keyword evidence="10" id="KW-0067">ATP-binding</keyword>
<evidence type="ECO:0000313" key="14">
    <source>
        <dbReference type="EMBL" id="AAP79209.1"/>
    </source>
</evidence>
<evidence type="ECO:0000256" key="4">
    <source>
        <dbReference type="ARBA" id="ARBA00017837"/>
    </source>
</evidence>
<accession>Q7XYI6</accession>
<sequence length="484" mass="53000">MLPETARVVQPKKTNVYAIASVVANVALVGALLYTQTGEVGASVAASSRVHVAPRMVAPKFSMSGLRPAQREARVAAHGKGVVSTVALDAPVATSEDSMTWSSAKGNEVDAGMGQVHIEAAISNEVSPVMAQKNIQRPVIFGVAADSGCGKSTFLRRVNAIFGTTTSKAHTPTGDLITTICLDDFHTLDRTGRADTGISALDVRANNFALMADQLKALKQGRAIKKPIYNHDTGAIDPVETIHPNHIIIVEGLHPMLDKDVIESLDFTFYIDVSDPVKKAWKIERDMVERGHKKEDIIASIESRKPDFEKFVEPQKANADVIISIEPTKLDVAPGEETKYLNTRLIQRENQHGIRPVYMFEEEGSTVDWDPCAGPGAMACPYPGTRVRYYNEMSGEKHAHVLEVDGVFGETEELFFIEERLSNTNTKYFGELTKQMLKNKAAPGSGDGSGLIQALVALKMRESYERFTGRTIQIPKWGLFLDDY</sequence>
<dbReference type="SUPFAM" id="SSF52540">
    <property type="entry name" value="P-loop containing nucleoside triphosphate hydrolases"/>
    <property type="match status" value="1"/>
</dbReference>
<dbReference type="InterPro" id="IPR006082">
    <property type="entry name" value="PRK"/>
</dbReference>
<evidence type="ECO:0000256" key="7">
    <source>
        <dbReference type="ARBA" id="ARBA00022679"/>
    </source>
</evidence>
<evidence type="ECO:0000256" key="9">
    <source>
        <dbReference type="ARBA" id="ARBA00022777"/>
    </source>
</evidence>
<evidence type="ECO:0000259" key="13">
    <source>
        <dbReference type="Pfam" id="PF00485"/>
    </source>
</evidence>
<dbReference type="InterPro" id="IPR006083">
    <property type="entry name" value="PRK/URK"/>
</dbReference>
<keyword evidence="8" id="KW-0547">Nucleotide-binding</keyword>
<organism evidence="14">
    <name type="scientific">Bigelowiella natans</name>
    <name type="common">Pedinomonas minutissima</name>
    <name type="synonym">Chlorarachnion sp. (strain CCMP621)</name>
    <dbReference type="NCBI Taxonomy" id="227086"/>
    <lineage>
        <taxon>Eukaryota</taxon>
        <taxon>Sar</taxon>
        <taxon>Rhizaria</taxon>
        <taxon>Cercozoa</taxon>
        <taxon>Chlorarachniophyceae</taxon>
        <taxon>Bigelowiella</taxon>
    </lineage>
</organism>
<evidence type="ECO:0000256" key="3">
    <source>
        <dbReference type="ARBA" id="ARBA00012042"/>
    </source>
</evidence>
<dbReference type="UniPathway" id="UPA00116"/>
<dbReference type="AlphaFoldDB" id="Q7XYI6"/>
<comment type="pathway">
    <text evidence="1">Carbohydrate biosynthesis; Calvin cycle.</text>
</comment>
<dbReference type="Pfam" id="PF00485">
    <property type="entry name" value="PRK"/>
    <property type="match status" value="1"/>
</dbReference>
<dbReference type="InterPro" id="IPR027417">
    <property type="entry name" value="P-loop_NTPase"/>
</dbReference>
<dbReference type="GO" id="GO:0019253">
    <property type="term" value="P:reductive pentose-phosphate cycle"/>
    <property type="evidence" value="ECO:0007669"/>
    <property type="project" value="UniProtKB-UniPathway"/>
</dbReference>